<sequence>MATISKNTLGLIYTGIITVGFLTAGILDVLDYFIVKVLLFTGFAFFGIYMLMIILKNTENKNHSK</sequence>
<keyword evidence="1" id="KW-0472">Membrane</keyword>
<keyword evidence="1" id="KW-0812">Transmembrane</keyword>
<comment type="caution">
    <text evidence="2">The sequence shown here is derived from an EMBL/GenBank/DDBJ whole genome shotgun (WGS) entry which is preliminary data.</text>
</comment>
<dbReference type="AlphaFoldDB" id="A0A420DL99"/>
<organism evidence="2 3">
    <name type="scientific">Ichthyenterobacterium magnum</name>
    <dbReference type="NCBI Taxonomy" id="1230530"/>
    <lineage>
        <taxon>Bacteria</taxon>
        <taxon>Pseudomonadati</taxon>
        <taxon>Bacteroidota</taxon>
        <taxon>Flavobacteriia</taxon>
        <taxon>Flavobacteriales</taxon>
        <taxon>Flavobacteriaceae</taxon>
        <taxon>Ichthyenterobacterium</taxon>
    </lineage>
</organism>
<reference evidence="2 3" key="1">
    <citation type="submission" date="2018-09" db="EMBL/GenBank/DDBJ databases">
        <title>Genomic Encyclopedia of Archaeal and Bacterial Type Strains, Phase II (KMG-II): from individual species to whole genera.</title>
        <authorList>
            <person name="Goeker M."/>
        </authorList>
    </citation>
    <scope>NUCLEOTIDE SEQUENCE [LARGE SCALE GENOMIC DNA]</scope>
    <source>
        <strain evidence="2 3">DSM 26283</strain>
    </source>
</reference>
<name>A0A420DL99_9FLAO</name>
<gene>
    <name evidence="2" type="ORF">BXY80_1995</name>
</gene>
<feature type="transmembrane region" description="Helical" evidence="1">
    <location>
        <begin position="7"/>
        <end position="27"/>
    </location>
</feature>
<evidence type="ECO:0000313" key="2">
    <source>
        <dbReference type="EMBL" id="RKE94978.1"/>
    </source>
</evidence>
<feature type="transmembrane region" description="Helical" evidence="1">
    <location>
        <begin position="33"/>
        <end position="55"/>
    </location>
</feature>
<keyword evidence="3" id="KW-1185">Reference proteome</keyword>
<accession>A0A420DL99</accession>
<protein>
    <submittedName>
        <fullName evidence="2">Uncharacterized protein</fullName>
    </submittedName>
</protein>
<evidence type="ECO:0000313" key="3">
    <source>
        <dbReference type="Proteomes" id="UP000284892"/>
    </source>
</evidence>
<evidence type="ECO:0000256" key="1">
    <source>
        <dbReference type="SAM" id="Phobius"/>
    </source>
</evidence>
<dbReference type="EMBL" id="RAQJ01000003">
    <property type="protein sequence ID" value="RKE94978.1"/>
    <property type="molecule type" value="Genomic_DNA"/>
</dbReference>
<dbReference type="OrthoDB" id="1135103at2"/>
<keyword evidence="1" id="KW-1133">Transmembrane helix</keyword>
<dbReference type="RefSeq" id="WP_120201447.1">
    <property type="nucleotide sequence ID" value="NZ_RAQJ01000003.1"/>
</dbReference>
<dbReference type="Proteomes" id="UP000284892">
    <property type="component" value="Unassembled WGS sequence"/>
</dbReference>
<proteinExistence type="predicted"/>